<comment type="caution">
    <text evidence="2">The sequence shown here is derived from an EMBL/GenBank/DDBJ whole genome shotgun (WGS) entry which is preliminary data.</text>
</comment>
<dbReference type="EMBL" id="MCFJ01000004">
    <property type="protein sequence ID" value="ORY67738.1"/>
    <property type="molecule type" value="Genomic_DNA"/>
</dbReference>
<feature type="compositionally biased region" description="Basic residues" evidence="1">
    <location>
        <begin position="1"/>
        <end position="16"/>
    </location>
</feature>
<evidence type="ECO:0000256" key="1">
    <source>
        <dbReference type="SAM" id="MobiDB-lite"/>
    </source>
</evidence>
<reference evidence="2 3" key="1">
    <citation type="submission" date="2016-07" db="EMBL/GenBank/DDBJ databases">
        <title>Pervasive Adenine N6-methylation of Active Genes in Fungi.</title>
        <authorList>
            <consortium name="DOE Joint Genome Institute"/>
            <person name="Mondo S.J."/>
            <person name="Dannebaum R.O."/>
            <person name="Kuo R.C."/>
            <person name="Labutti K."/>
            <person name="Haridas S."/>
            <person name="Kuo A."/>
            <person name="Salamov A."/>
            <person name="Ahrendt S.R."/>
            <person name="Lipzen A."/>
            <person name="Sullivan W."/>
            <person name="Andreopoulos W.B."/>
            <person name="Clum A."/>
            <person name="Lindquist E."/>
            <person name="Daum C."/>
            <person name="Ramamoorthy G.K."/>
            <person name="Gryganskyi A."/>
            <person name="Culley D."/>
            <person name="Magnuson J.K."/>
            <person name="James T.Y."/>
            <person name="O'Malley M.A."/>
            <person name="Stajich J.E."/>
            <person name="Spatafora J.W."/>
            <person name="Visel A."/>
            <person name="Grigoriev I.V."/>
        </authorList>
    </citation>
    <scope>NUCLEOTIDE SEQUENCE [LARGE SCALE GENOMIC DNA]</scope>
    <source>
        <strain evidence="2 3">CBS 129021</strain>
    </source>
</reference>
<dbReference type="Proteomes" id="UP000193689">
    <property type="component" value="Unassembled WGS sequence"/>
</dbReference>
<dbReference type="OrthoDB" id="3946227at2759"/>
<name>A0A1Y2E842_9PEZI</name>
<gene>
    <name evidence="2" type="ORF">BCR38DRAFT_483345</name>
</gene>
<accession>A0A1Y2E842</accession>
<dbReference type="RefSeq" id="XP_040718362.1">
    <property type="nucleotide sequence ID" value="XM_040863618.1"/>
</dbReference>
<dbReference type="GeneID" id="63779830"/>
<protein>
    <submittedName>
        <fullName evidence="2">Uncharacterized protein</fullName>
    </submittedName>
</protein>
<organism evidence="2 3">
    <name type="scientific">Pseudomassariella vexata</name>
    <dbReference type="NCBI Taxonomy" id="1141098"/>
    <lineage>
        <taxon>Eukaryota</taxon>
        <taxon>Fungi</taxon>
        <taxon>Dikarya</taxon>
        <taxon>Ascomycota</taxon>
        <taxon>Pezizomycotina</taxon>
        <taxon>Sordariomycetes</taxon>
        <taxon>Xylariomycetidae</taxon>
        <taxon>Amphisphaeriales</taxon>
        <taxon>Pseudomassariaceae</taxon>
        <taxon>Pseudomassariella</taxon>
    </lineage>
</organism>
<dbReference type="InParanoid" id="A0A1Y2E842"/>
<feature type="region of interest" description="Disordered" evidence="1">
    <location>
        <begin position="1"/>
        <end position="55"/>
    </location>
</feature>
<feature type="compositionally biased region" description="Basic and acidic residues" evidence="1">
    <location>
        <begin position="43"/>
        <end position="55"/>
    </location>
</feature>
<evidence type="ECO:0000313" key="2">
    <source>
        <dbReference type="EMBL" id="ORY67738.1"/>
    </source>
</evidence>
<keyword evidence="3" id="KW-1185">Reference proteome</keyword>
<proteinExistence type="predicted"/>
<evidence type="ECO:0000313" key="3">
    <source>
        <dbReference type="Proteomes" id="UP000193689"/>
    </source>
</evidence>
<sequence length="198" mass="21411">MAKMRIERKRVTRRKTPSAAKKSNQDRATQGVAKPTRPRGRSTRLEAGKGVVDKPNDVRGRLRKLRIGEEVEVLAKDNLMASNEANTAIVNEAGAHRFLAIDRISSQDAEGAAKSGRKSEHIDAALDTLSTSSNPATVITIPRPRARFAAKGQSQNLGILMADLGNYTTIASRVLGLGELEDIDFWNGAAAARGSQIR</sequence>
<dbReference type="AlphaFoldDB" id="A0A1Y2E842"/>